<dbReference type="Proteomes" id="UP000015102">
    <property type="component" value="Unassembled WGS sequence"/>
</dbReference>
<dbReference type="AlphaFoldDB" id="T1H585"/>
<evidence type="ECO:0000313" key="3">
    <source>
        <dbReference type="Proteomes" id="UP000015102"/>
    </source>
</evidence>
<keyword evidence="3" id="KW-1185">Reference proteome</keyword>
<dbReference type="EMBL" id="CAQQ02174843">
    <property type="status" value="NOT_ANNOTATED_CDS"/>
    <property type="molecule type" value="Genomic_DNA"/>
</dbReference>
<keyword evidence="1" id="KW-0732">Signal</keyword>
<reference evidence="3" key="1">
    <citation type="submission" date="2013-02" db="EMBL/GenBank/DDBJ databases">
        <authorList>
            <person name="Hughes D."/>
        </authorList>
    </citation>
    <scope>NUCLEOTIDE SEQUENCE</scope>
    <source>
        <strain>Durham</strain>
        <strain evidence="3">NC isolate 2 -- Noor lab</strain>
    </source>
</reference>
<organism evidence="2 3">
    <name type="scientific">Megaselia scalaris</name>
    <name type="common">Humpbacked fly</name>
    <name type="synonym">Phora scalaris</name>
    <dbReference type="NCBI Taxonomy" id="36166"/>
    <lineage>
        <taxon>Eukaryota</taxon>
        <taxon>Metazoa</taxon>
        <taxon>Ecdysozoa</taxon>
        <taxon>Arthropoda</taxon>
        <taxon>Hexapoda</taxon>
        <taxon>Insecta</taxon>
        <taxon>Pterygota</taxon>
        <taxon>Neoptera</taxon>
        <taxon>Endopterygota</taxon>
        <taxon>Diptera</taxon>
        <taxon>Brachycera</taxon>
        <taxon>Muscomorpha</taxon>
        <taxon>Platypezoidea</taxon>
        <taxon>Phoridae</taxon>
        <taxon>Megaseliini</taxon>
        <taxon>Megaselia</taxon>
    </lineage>
</organism>
<sequence length="69" mass="7745">MELFKFLIFVILSISLFSKSSSLPGNSLESTTPNSTKIKIQQSFTILSSPCRVGFRPDHNQKCRKIILA</sequence>
<name>T1H585_MEGSC</name>
<evidence type="ECO:0000313" key="2">
    <source>
        <dbReference type="EnsemblMetazoa" id="MESCA011460-PA"/>
    </source>
</evidence>
<evidence type="ECO:0000256" key="1">
    <source>
        <dbReference type="SAM" id="SignalP"/>
    </source>
</evidence>
<reference evidence="2" key="2">
    <citation type="submission" date="2015-06" db="UniProtKB">
        <authorList>
            <consortium name="EnsemblMetazoa"/>
        </authorList>
    </citation>
    <scope>IDENTIFICATION</scope>
</reference>
<feature type="signal peptide" evidence="1">
    <location>
        <begin position="1"/>
        <end position="22"/>
    </location>
</feature>
<proteinExistence type="predicted"/>
<dbReference type="HOGENOM" id="CLU_2778767_0_0_1"/>
<accession>T1H585</accession>
<feature type="chain" id="PRO_5004588735" evidence="1">
    <location>
        <begin position="23"/>
        <end position="69"/>
    </location>
</feature>
<dbReference type="EnsemblMetazoa" id="MESCA011460-RA">
    <property type="protein sequence ID" value="MESCA011460-PA"/>
    <property type="gene ID" value="MESCA011460"/>
</dbReference>
<protein>
    <submittedName>
        <fullName evidence="2">Uncharacterized protein</fullName>
    </submittedName>
</protein>